<name>A0A2P2QI51_RHIMU</name>
<sequence>MFLMYDEASCLGLCK</sequence>
<evidence type="ECO:0000313" key="1">
    <source>
        <dbReference type="EMBL" id="MBX66678.1"/>
    </source>
</evidence>
<proteinExistence type="predicted"/>
<protein>
    <submittedName>
        <fullName evidence="1">Uncharacterized protein</fullName>
    </submittedName>
</protein>
<accession>A0A2P2QI51</accession>
<reference evidence="1" key="1">
    <citation type="submission" date="2018-02" db="EMBL/GenBank/DDBJ databases">
        <title>Rhizophora mucronata_Transcriptome.</title>
        <authorList>
            <person name="Meera S.P."/>
            <person name="Sreeshan A."/>
            <person name="Augustine A."/>
        </authorList>
    </citation>
    <scope>NUCLEOTIDE SEQUENCE</scope>
    <source>
        <tissue evidence="1">Leaf</tissue>
    </source>
</reference>
<organism evidence="1">
    <name type="scientific">Rhizophora mucronata</name>
    <name type="common">Asiatic mangrove</name>
    <dbReference type="NCBI Taxonomy" id="61149"/>
    <lineage>
        <taxon>Eukaryota</taxon>
        <taxon>Viridiplantae</taxon>
        <taxon>Streptophyta</taxon>
        <taxon>Embryophyta</taxon>
        <taxon>Tracheophyta</taxon>
        <taxon>Spermatophyta</taxon>
        <taxon>Magnoliopsida</taxon>
        <taxon>eudicotyledons</taxon>
        <taxon>Gunneridae</taxon>
        <taxon>Pentapetalae</taxon>
        <taxon>rosids</taxon>
        <taxon>fabids</taxon>
        <taxon>Malpighiales</taxon>
        <taxon>Rhizophoraceae</taxon>
        <taxon>Rhizophora</taxon>
    </lineage>
</organism>
<dbReference type="EMBL" id="GGEC01086194">
    <property type="protein sequence ID" value="MBX66678.1"/>
    <property type="molecule type" value="Transcribed_RNA"/>
</dbReference>